<gene>
    <name evidence="2" type="ORF">CYFUS_000796</name>
</gene>
<keyword evidence="1" id="KW-1133">Transmembrane helix</keyword>
<feature type="transmembrane region" description="Helical" evidence="1">
    <location>
        <begin position="148"/>
        <end position="169"/>
    </location>
</feature>
<dbReference type="KEGG" id="cfus:CYFUS_000796"/>
<reference evidence="2 3" key="1">
    <citation type="submission" date="2017-06" db="EMBL/GenBank/DDBJ databases">
        <title>Sequencing and comparative analysis of myxobacterial genomes.</title>
        <authorList>
            <person name="Rupp O."/>
            <person name="Goesmann A."/>
            <person name="Sogaard-Andersen L."/>
        </authorList>
    </citation>
    <scope>NUCLEOTIDE SEQUENCE [LARGE SCALE GENOMIC DNA]</scope>
    <source>
        <strain evidence="2 3">DSM 52655</strain>
    </source>
</reference>
<sequence length="177" mass="18448">MAPVVPTAEPLASSTPRCPPHQRPAVATCVRCGTFLCGECTELLGESATCASCLPLLRAHGAASLPLKLAFGLCVAAMMSSPFTLLLPLHVKVDPERALIVLPLLRRLPVLNVLAAGVGGVLASRELRRLGPGARSTPAGSLARWTRALAWLNLGFALLQGLLVLRLVLGLRALAGP</sequence>
<feature type="transmembrane region" description="Helical" evidence="1">
    <location>
        <begin position="69"/>
        <end position="89"/>
    </location>
</feature>
<keyword evidence="1" id="KW-0472">Membrane</keyword>
<keyword evidence="1" id="KW-0812">Transmembrane</keyword>
<evidence type="ECO:0000256" key="1">
    <source>
        <dbReference type="SAM" id="Phobius"/>
    </source>
</evidence>
<proteinExistence type="predicted"/>
<protein>
    <submittedName>
        <fullName evidence="2">Uncharacterized protein</fullName>
    </submittedName>
</protein>
<feature type="transmembrane region" description="Helical" evidence="1">
    <location>
        <begin position="109"/>
        <end position="127"/>
    </location>
</feature>
<dbReference type="EMBL" id="CP022098">
    <property type="protein sequence ID" value="ATB35383.1"/>
    <property type="molecule type" value="Genomic_DNA"/>
</dbReference>
<name>A0A250IVT7_9BACT</name>
<dbReference type="AlphaFoldDB" id="A0A250IVT7"/>
<dbReference type="Proteomes" id="UP000217257">
    <property type="component" value="Chromosome"/>
</dbReference>
<organism evidence="2 3">
    <name type="scientific">Cystobacter fuscus</name>
    <dbReference type="NCBI Taxonomy" id="43"/>
    <lineage>
        <taxon>Bacteria</taxon>
        <taxon>Pseudomonadati</taxon>
        <taxon>Myxococcota</taxon>
        <taxon>Myxococcia</taxon>
        <taxon>Myxococcales</taxon>
        <taxon>Cystobacterineae</taxon>
        <taxon>Archangiaceae</taxon>
        <taxon>Cystobacter</taxon>
    </lineage>
</organism>
<evidence type="ECO:0000313" key="3">
    <source>
        <dbReference type="Proteomes" id="UP000217257"/>
    </source>
</evidence>
<evidence type="ECO:0000313" key="2">
    <source>
        <dbReference type="EMBL" id="ATB35383.1"/>
    </source>
</evidence>
<accession>A0A250IVT7</accession>